<dbReference type="Pfam" id="PF10950">
    <property type="entry name" value="Organ_specific"/>
    <property type="match status" value="1"/>
</dbReference>
<sequence length="116" mass="13396">MKPAFTFFLLLCLFSFVNLNYARKLPQDYWKSIMKEQPMPEAIRGLFVEEHPAANDSVSGSKFVKDFDTRPIAVIYRSIHGELKKIDGKDVRVDDHEMKAEKSFVERSKPGMEIPT</sequence>
<name>A0ABQ9LAM5_HEVBR</name>
<comment type="caution">
    <text evidence="2">The sequence shown here is derived from an EMBL/GenBank/DDBJ whole genome shotgun (WGS) entry which is preliminary data.</text>
</comment>
<dbReference type="InterPro" id="IPR024489">
    <property type="entry name" value="Organ_specific_prot"/>
</dbReference>
<evidence type="ECO:0000313" key="2">
    <source>
        <dbReference type="EMBL" id="KAJ9163653.1"/>
    </source>
</evidence>
<protein>
    <recommendedName>
        <fullName evidence="4">BURP domain-containing protein</fullName>
    </recommendedName>
</protein>
<dbReference type="Proteomes" id="UP001174677">
    <property type="component" value="Chromosome 13"/>
</dbReference>
<evidence type="ECO:0000313" key="3">
    <source>
        <dbReference type="Proteomes" id="UP001174677"/>
    </source>
</evidence>
<feature type="signal peptide" evidence="1">
    <location>
        <begin position="1"/>
        <end position="22"/>
    </location>
</feature>
<dbReference type="PANTHER" id="PTHR33731:SF17">
    <property type="entry name" value="ORGAN-SPECIFIC PROTEIN P4-LIKE"/>
    <property type="match status" value="1"/>
</dbReference>
<organism evidence="2 3">
    <name type="scientific">Hevea brasiliensis</name>
    <name type="common">Para rubber tree</name>
    <name type="synonym">Siphonia brasiliensis</name>
    <dbReference type="NCBI Taxonomy" id="3981"/>
    <lineage>
        <taxon>Eukaryota</taxon>
        <taxon>Viridiplantae</taxon>
        <taxon>Streptophyta</taxon>
        <taxon>Embryophyta</taxon>
        <taxon>Tracheophyta</taxon>
        <taxon>Spermatophyta</taxon>
        <taxon>Magnoliopsida</taxon>
        <taxon>eudicotyledons</taxon>
        <taxon>Gunneridae</taxon>
        <taxon>Pentapetalae</taxon>
        <taxon>rosids</taxon>
        <taxon>fabids</taxon>
        <taxon>Malpighiales</taxon>
        <taxon>Euphorbiaceae</taxon>
        <taxon>Crotonoideae</taxon>
        <taxon>Micrandreae</taxon>
        <taxon>Hevea</taxon>
    </lineage>
</organism>
<proteinExistence type="predicted"/>
<dbReference type="EMBL" id="JARPOI010000013">
    <property type="protein sequence ID" value="KAJ9163653.1"/>
    <property type="molecule type" value="Genomic_DNA"/>
</dbReference>
<keyword evidence="1" id="KW-0732">Signal</keyword>
<reference evidence="2" key="1">
    <citation type="journal article" date="2023" name="Plant Biotechnol. J.">
        <title>Chromosome-level wild Hevea brasiliensis genome provides new tools for genomic-assisted breeding and valuable loci to elevate rubber yield.</title>
        <authorList>
            <person name="Cheng H."/>
            <person name="Song X."/>
            <person name="Hu Y."/>
            <person name="Wu T."/>
            <person name="Yang Q."/>
            <person name="An Z."/>
            <person name="Feng S."/>
            <person name="Deng Z."/>
            <person name="Wu W."/>
            <person name="Zeng X."/>
            <person name="Tu M."/>
            <person name="Wang X."/>
            <person name="Huang H."/>
        </authorList>
    </citation>
    <scope>NUCLEOTIDE SEQUENCE</scope>
    <source>
        <strain evidence="2">MT/VB/25A 57/8</strain>
    </source>
</reference>
<feature type="chain" id="PRO_5045789370" description="BURP domain-containing protein" evidence="1">
    <location>
        <begin position="23"/>
        <end position="116"/>
    </location>
</feature>
<gene>
    <name evidence="2" type="ORF">P3X46_023298</name>
</gene>
<accession>A0ABQ9LAM5</accession>
<evidence type="ECO:0000256" key="1">
    <source>
        <dbReference type="SAM" id="SignalP"/>
    </source>
</evidence>
<dbReference type="PANTHER" id="PTHR33731">
    <property type="entry name" value="PROTEIN, PUTATIVE-RELATED"/>
    <property type="match status" value="1"/>
</dbReference>
<keyword evidence="3" id="KW-1185">Reference proteome</keyword>
<evidence type="ECO:0008006" key="4">
    <source>
        <dbReference type="Google" id="ProtNLM"/>
    </source>
</evidence>